<keyword evidence="1" id="KW-0472">Membrane</keyword>
<sequence length="325" mass="36892">MAQPYDSLFDSLLNMTALVHIPVKLFTIYVVLRHTPHPMRYSSYFMLNTLLWNFLGNLVLSLMHPYPMYPALCLRFEGVLSALSFADNEIFAHGMFLLLFICILNCVLAQACLVTYRYLIFKWMHYLRPYRSLSVIALIHGGAMITTLIFYYRLMVLKSDYPLQSELPEDTRFLFCFKPFGPEKQLAAYGFLAVVLGSISSSFLFGLLLLRSIRKEEGKMEKLKLENHKKILWTIIVVSVVPVCFGALPLVLAIYTLVYTHAPFAAPTFKICVVIVGNHGTMLAVVLILSLKSYREAARGIFRMVVCFGKVTGVAPNALFVRSTK</sequence>
<feature type="transmembrane region" description="Helical" evidence="1">
    <location>
        <begin position="12"/>
        <end position="32"/>
    </location>
</feature>
<keyword evidence="1" id="KW-1133">Transmembrane helix</keyword>
<name>A0A1I7Y099_9BILA</name>
<dbReference type="Pfam" id="PF10318">
    <property type="entry name" value="7TM_GPCR_Srh"/>
    <property type="match status" value="1"/>
</dbReference>
<organism evidence="2 3">
    <name type="scientific">Steinernema glaseri</name>
    <dbReference type="NCBI Taxonomy" id="37863"/>
    <lineage>
        <taxon>Eukaryota</taxon>
        <taxon>Metazoa</taxon>
        <taxon>Ecdysozoa</taxon>
        <taxon>Nematoda</taxon>
        <taxon>Chromadorea</taxon>
        <taxon>Rhabditida</taxon>
        <taxon>Tylenchina</taxon>
        <taxon>Panagrolaimomorpha</taxon>
        <taxon>Strongyloidoidea</taxon>
        <taxon>Steinernematidae</taxon>
        <taxon>Steinernema</taxon>
    </lineage>
</organism>
<feature type="transmembrane region" description="Helical" evidence="1">
    <location>
        <begin position="187"/>
        <end position="210"/>
    </location>
</feature>
<feature type="transmembrane region" description="Helical" evidence="1">
    <location>
        <begin position="90"/>
        <end position="120"/>
    </location>
</feature>
<keyword evidence="2" id="KW-1185">Reference proteome</keyword>
<dbReference type="InterPro" id="IPR019422">
    <property type="entry name" value="7TM_GPCR_serpentine_rcpt_Srh"/>
</dbReference>
<dbReference type="WBParaSite" id="L893_g11427.t1">
    <property type="protein sequence ID" value="L893_g11427.t1"/>
    <property type="gene ID" value="L893_g11427"/>
</dbReference>
<feature type="transmembrane region" description="Helical" evidence="1">
    <location>
        <begin position="44"/>
        <end position="66"/>
    </location>
</feature>
<dbReference type="AlphaFoldDB" id="A0A1I7Y099"/>
<evidence type="ECO:0000313" key="2">
    <source>
        <dbReference type="Proteomes" id="UP000095287"/>
    </source>
</evidence>
<proteinExistence type="predicted"/>
<evidence type="ECO:0000256" key="1">
    <source>
        <dbReference type="SAM" id="Phobius"/>
    </source>
</evidence>
<accession>A0A1I7Y099</accession>
<protein>
    <submittedName>
        <fullName evidence="3">G_PROTEIN_RECEP_F1_2 domain-containing protein</fullName>
    </submittedName>
</protein>
<keyword evidence="1" id="KW-0812">Transmembrane</keyword>
<dbReference type="Proteomes" id="UP000095287">
    <property type="component" value="Unplaced"/>
</dbReference>
<reference evidence="3" key="1">
    <citation type="submission" date="2016-11" db="UniProtKB">
        <authorList>
            <consortium name="WormBaseParasite"/>
        </authorList>
    </citation>
    <scope>IDENTIFICATION</scope>
</reference>
<feature type="transmembrane region" description="Helical" evidence="1">
    <location>
        <begin position="231"/>
        <end position="258"/>
    </location>
</feature>
<evidence type="ECO:0000313" key="3">
    <source>
        <dbReference type="WBParaSite" id="L893_g11427.t1"/>
    </source>
</evidence>
<feature type="transmembrane region" description="Helical" evidence="1">
    <location>
        <begin position="132"/>
        <end position="152"/>
    </location>
</feature>
<feature type="transmembrane region" description="Helical" evidence="1">
    <location>
        <begin position="264"/>
        <end position="289"/>
    </location>
</feature>